<protein>
    <submittedName>
        <fullName evidence="2">PLC-like phosphodiesterase</fullName>
    </submittedName>
</protein>
<evidence type="ECO:0000313" key="3">
    <source>
        <dbReference type="Proteomes" id="UP000620124"/>
    </source>
</evidence>
<dbReference type="SUPFAM" id="SSF51695">
    <property type="entry name" value="PLC-like phosphodiesterases"/>
    <property type="match status" value="1"/>
</dbReference>
<dbReference type="Gene3D" id="3.20.20.190">
    <property type="entry name" value="Phosphatidylinositol (PI) phosphodiesterase"/>
    <property type="match status" value="1"/>
</dbReference>
<dbReference type="EMBL" id="JACAZI010000012">
    <property type="protein sequence ID" value="KAF7347074.1"/>
    <property type="molecule type" value="Genomic_DNA"/>
</dbReference>
<dbReference type="GO" id="GO:0006629">
    <property type="term" value="P:lipid metabolic process"/>
    <property type="evidence" value="ECO:0007669"/>
    <property type="project" value="InterPro"/>
</dbReference>
<dbReference type="PROSITE" id="PS50007">
    <property type="entry name" value="PIPLC_X_DOMAIN"/>
    <property type="match status" value="1"/>
</dbReference>
<evidence type="ECO:0000259" key="1">
    <source>
        <dbReference type="SMART" id="SM00148"/>
    </source>
</evidence>
<dbReference type="Proteomes" id="UP000620124">
    <property type="component" value="Unassembled WGS sequence"/>
</dbReference>
<dbReference type="InterPro" id="IPR051057">
    <property type="entry name" value="PI-PLC_domain"/>
</dbReference>
<dbReference type="InterPro" id="IPR000909">
    <property type="entry name" value="PLipase_C_PInositol-sp_X_dom"/>
</dbReference>
<comment type="caution">
    <text evidence="2">The sequence shown here is derived from an EMBL/GenBank/DDBJ whole genome shotgun (WGS) entry which is preliminary data.</text>
</comment>
<dbReference type="InterPro" id="IPR017946">
    <property type="entry name" value="PLC-like_Pdiesterase_TIM-brl"/>
</dbReference>
<dbReference type="OrthoDB" id="1046782at2759"/>
<proteinExistence type="predicted"/>
<name>A0A8H6XVA1_9AGAR</name>
<dbReference type="PANTHER" id="PTHR13593">
    <property type="match status" value="1"/>
</dbReference>
<dbReference type="SMART" id="SM00148">
    <property type="entry name" value="PLCXc"/>
    <property type="match status" value="1"/>
</dbReference>
<dbReference type="PANTHER" id="PTHR13593:SF113">
    <property type="entry name" value="SI:DKEY-266F7.9"/>
    <property type="match status" value="1"/>
</dbReference>
<dbReference type="AlphaFoldDB" id="A0A8H6XVA1"/>
<sequence>MSFDPGRVYDEGSCDKAIRKARAHLENDYPGCFVLIHSRKSGKVRVIRKDPPFGQTNIVAGRLEIKAHTLFGRTFGYDYYVLAEGFLSYEGNTGPAYLAVSEGTMADVQVQTAYLTMARRDGHPNRFRRTLFVDPANWMGDSRIDGTRFLSEFTLPGTHDSHATGGNVPILMASIPRMKGWVTCQSWGVRKQLELGVRFVDLRVGTGMKMVHGRSDLTRDLWGVMDELTGFLRDHPSETVIVSVKWSERRLWGNSTAVGTLVHTTIPTLDEVRGKMILLRRFANSNLGLELGNQVQDGGAPSPSLPPGLNDKEQHWFMNRNRLSSYDWGKGLNPWDFASYENPMLQQYLEEINVPRAEKLGLVIFDFLDGLYTPFGWGKDSACFLSEKLILTNFD</sequence>
<reference evidence="2" key="1">
    <citation type="submission" date="2020-05" db="EMBL/GenBank/DDBJ databases">
        <title>Mycena genomes resolve the evolution of fungal bioluminescence.</title>
        <authorList>
            <person name="Tsai I.J."/>
        </authorList>
    </citation>
    <scope>NUCLEOTIDE SEQUENCE</scope>
    <source>
        <strain evidence="2">CCC161011</strain>
    </source>
</reference>
<keyword evidence="3" id="KW-1185">Reference proteome</keyword>
<dbReference type="GO" id="GO:0008081">
    <property type="term" value="F:phosphoric diester hydrolase activity"/>
    <property type="evidence" value="ECO:0007669"/>
    <property type="project" value="InterPro"/>
</dbReference>
<feature type="domain" description="Phosphatidylinositol-specific phospholipase C X" evidence="1">
    <location>
        <begin position="144"/>
        <end position="281"/>
    </location>
</feature>
<gene>
    <name evidence="2" type="ORF">MVEN_01461400</name>
</gene>
<evidence type="ECO:0000313" key="2">
    <source>
        <dbReference type="EMBL" id="KAF7347074.1"/>
    </source>
</evidence>
<organism evidence="2 3">
    <name type="scientific">Mycena venus</name>
    <dbReference type="NCBI Taxonomy" id="2733690"/>
    <lineage>
        <taxon>Eukaryota</taxon>
        <taxon>Fungi</taxon>
        <taxon>Dikarya</taxon>
        <taxon>Basidiomycota</taxon>
        <taxon>Agaricomycotina</taxon>
        <taxon>Agaricomycetes</taxon>
        <taxon>Agaricomycetidae</taxon>
        <taxon>Agaricales</taxon>
        <taxon>Marasmiineae</taxon>
        <taxon>Mycenaceae</taxon>
        <taxon>Mycena</taxon>
    </lineage>
</organism>
<accession>A0A8H6XVA1</accession>